<sequence length="91" mass="9918">MMLSGRGLTAVAFVALVAGCSSETEKPAETAPKAEVFDVQYYLNNEQARRKTLVECQDNPGALEDTPNCVNATEAAKQVRRQEMRDAINKG</sequence>
<reference evidence="1" key="1">
    <citation type="submission" date="2019-07" db="EMBL/GenBank/DDBJ databases">
        <title>FDA dAtabase for Regulatory Grade micrObial Sequences (FDA-ARGOS): Supporting development and validation of Infectious Disease Dx tests.</title>
        <authorList>
            <person name="Bachman M."/>
            <person name="Young C."/>
            <person name="Tallon L."/>
            <person name="Sadzewicz L."/>
            <person name="Vavikolanu K."/>
            <person name="Mehta A."/>
            <person name="Aluvathingal J."/>
            <person name="Nadendla S."/>
            <person name="Nandy P."/>
            <person name="Geyer C."/>
            <person name="Yan Y."/>
            <person name="Sichtig H."/>
        </authorList>
    </citation>
    <scope>NUCLEOTIDE SEQUENCE</scope>
    <source>
        <strain evidence="1">FDAARGOS_618</strain>
        <plasmid evidence="1">unnamed3</plasmid>
    </source>
</reference>
<keyword evidence="2" id="KW-1185">Reference proteome</keyword>
<dbReference type="EMBL" id="JABRWM010000003">
    <property type="protein sequence ID" value="NRF18071.1"/>
    <property type="molecule type" value="Genomic_DNA"/>
</dbReference>
<dbReference type="PROSITE" id="PS51257">
    <property type="entry name" value="PROKAR_LIPOPROTEIN"/>
    <property type="match status" value="1"/>
</dbReference>
<dbReference type="AlphaFoldDB" id="A0AA44IXY7"/>
<dbReference type="NCBIfam" id="NF033894">
    <property type="entry name" value="Eex_IncN"/>
    <property type="match status" value="1"/>
</dbReference>
<keyword evidence="1" id="KW-0449">Lipoprotein</keyword>
<comment type="caution">
    <text evidence="1">The sequence shown here is derived from an EMBL/GenBank/DDBJ whole genome shotgun (WGS) entry which is preliminary data.</text>
</comment>
<evidence type="ECO:0000313" key="2">
    <source>
        <dbReference type="Proteomes" id="UP001155820"/>
    </source>
</evidence>
<proteinExistence type="predicted"/>
<protein>
    <submittedName>
        <fullName evidence="1">EexN family lipoprotein</fullName>
    </submittedName>
</protein>
<keyword evidence="1" id="KW-0614">Plasmid</keyword>
<name>A0AA44IXY7_9HYPH</name>
<dbReference type="InterPro" id="IPR047937">
    <property type="entry name" value="Eex_IncN-like"/>
</dbReference>
<accession>A0AA44IXY7</accession>
<geneLocation type="plasmid" evidence="1">
    <name>unnamed3</name>
</geneLocation>
<evidence type="ECO:0000313" key="1">
    <source>
        <dbReference type="EMBL" id="NRF18071.1"/>
    </source>
</evidence>
<dbReference type="Proteomes" id="UP001155820">
    <property type="component" value="Unassembled WGS sequence"/>
</dbReference>
<organism evidence="1 2">
    <name type="scientific">Agrobacterium pusense</name>
    <dbReference type="NCBI Taxonomy" id="648995"/>
    <lineage>
        <taxon>Bacteria</taxon>
        <taxon>Pseudomonadati</taxon>
        <taxon>Pseudomonadota</taxon>
        <taxon>Alphaproteobacteria</taxon>
        <taxon>Hyphomicrobiales</taxon>
        <taxon>Rhizobiaceae</taxon>
        <taxon>Rhizobium/Agrobacterium group</taxon>
        <taxon>Agrobacterium</taxon>
    </lineage>
</organism>
<gene>
    <name evidence="1" type="ORF">FOB26_02760</name>
</gene>